<dbReference type="GO" id="GO:0005524">
    <property type="term" value="F:ATP binding"/>
    <property type="evidence" value="ECO:0007669"/>
    <property type="project" value="UniProtKB-KW"/>
</dbReference>
<dbReference type="PANTHER" id="PTHR42734">
    <property type="entry name" value="METAL TRANSPORT SYSTEM ATP-BINDING PROTEIN TM_0124-RELATED"/>
    <property type="match status" value="1"/>
</dbReference>
<dbReference type="STRING" id="522772.Dacet_0922"/>
<dbReference type="InParanoid" id="D4H654"/>
<dbReference type="InterPro" id="IPR027417">
    <property type="entry name" value="P-loop_NTPase"/>
</dbReference>
<dbReference type="Proteomes" id="UP000002012">
    <property type="component" value="Chromosome"/>
</dbReference>
<dbReference type="FunFam" id="3.40.50.300:FF:000134">
    <property type="entry name" value="Iron-enterobactin ABC transporter ATP-binding protein"/>
    <property type="match status" value="1"/>
</dbReference>
<keyword evidence="7" id="KW-1185">Reference proteome</keyword>
<dbReference type="InterPro" id="IPR050153">
    <property type="entry name" value="Metal_Ion_Import_ABC"/>
</dbReference>
<dbReference type="InterPro" id="IPR003439">
    <property type="entry name" value="ABC_transporter-like_ATP-bd"/>
</dbReference>
<keyword evidence="2" id="KW-0813">Transport</keyword>
<reference evidence="6 7" key="1">
    <citation type="journal article" date="2010" name="Stand. Genomic Sci.">
        <title>Complete genome sequence of Denitrovibrio acetiphilus type strain (N2460).</title>
        <authorList>
            <person name="Kiss H."/>
            <person name="Lang E."/>
            <person name="Lapidus A."/>
            <person name="Copeland A."/>
            <person name="Nolan M."/>
            <person name="Glavina Del Rio T."/>
            <person name="Chen F."/>
            <person name="Lucas S."/>
            <person name="Tice H."/>
            <person name="Cheng J.F."/>
            <person name="Han C."/>
            <person name="Goodwin L."/>
            <person name="Pitluck S."/>
            <person name="Liolios K."/>
            <person name="Pati A."/>
            <person name="Ivanova N."/>
            <person name="Mavromatis K."/>
            <person name="Chen A."/>
            <person name="Palaniappan K."/>
            <person name="Land M."/>
            <person name="Hauser L."/>
            <person name="Chang Y.J."/>
            <person name="Jeffries C.D."/>
            <person name="Detter J.C."/>
            <person name="Brettin T."/>
            <person name="Spring S."/>
            <person name="Rohde M."/>
            <person name="Goker M."/>
            <person name="Woyke T."/>
            <person name="Bristow J."/>
            <person name="Eisen J.A."/>
            <person name="Markowitz V."/>
            <person name="Hugenholtz P."/>
            <person name="Kyrpides N.C."/>
            <person name="Klenk H.P."/>
        </authorList>
    </citation>
    <scope>NUCLEOTIDE SEQUENCE [LARGE SCALE GENOMIC DNA]</scope>
    <source>
        <strain evidence="7">DSM 12809 / NBRC 114555 / N2460</strain>
    </source>
</reference>
<dbReference type="GO" id="GO:0016887">
    <property type="term" value="F:ATP hydrolysis activity"/>
    <property type="evidence" value="ECO:0007669"/>
    <property type="project" value="InterPro"/>
</dbReference>
<dbReference type="SUPFAM" id="SSF52540">
    <property type="entry name" value="P-loop containing nucleoside triphosphate hydrolases"/>
    <property type="match status" value="1"/>
</dbReference>
<protein>
    <submittedName>
        <fullName evidence="6">ABC transporter related protein</fullName>
    </submittedName>
</protein>
<dbReference type="EMBL" id="CP001968">
    <property type="protein sequence ID" value="ADD67700.1"/>
    <property type="molecule type" value="Genomic_DNA"/>
</dbReference>
<evidence type="ECO:0000256" key="1">
    <source>
        <dbReference type="ARBA" id="ARBA00005417"/>
    </source>
</evidence>
<dbReference type="PaxDb" id="522772-Dacet_0922"/>
<dbReference type="eggNOG" id="COG1120">
    <property type="taxonomic scope" value="Bacteria"/>
</dbReference>
<evidence type="ECO:0000256" key="2">
    <source>
        <dbReference type="ARBA" id="ARBA00022448"/>
    </source>
</evidence>
<dbReference type="SMART" id="SM00382">
    <property type="entry name" value="AAA"/>
    <property type="match status" value="1"/>
</dbReference>
<dbReference type="CDD" id="cd03214">
    <property type="entry name" value="ABC_Iron-Siderophores_B12_Hemin"/>
    <property type="match status" value="1"/>
</dbReference>
<proteinExistence type="inferred from homology"/>
<dbReference type="InterPro" id="IPR003593">
    <property type="entry name" value="AAA+_ATPase"/>
</dbReference>
<organism evidence="6 7">
    <name type="scientific">Denitrovibrio acetiphilus (strain DSM 12809 / NBRC 114555 / N2460)</name>
    <dbReference type="NCBI Taxonomy" id="522772"/>
    <lineage>
        <taxon>Bacteria</taxon>
        <taxon>Pseudomonadati</taxon>
        <taxon>Deferribacterota</taxon>
        <taxon>Deferribacteres</taxon>
        <taxon>Deferribacterales</taxon>
        <taxon>Geovibrionaceae</taxon>
        <taxon>Denitrovibrio</taxon>
    </lineage>
</organism>
<accession>D4H654</accession>
<dbReference type="KEGG" id="dap:Dacet_0922"/>
<evidence type="ECO:0000313" key="7">
    <source>
        <dbReference type="Proteomes" id="UP000002012"/>
    </source>
</evidence>
<comment type="similarity">
    <text evidence="1">Belongs to the ABC transporter superfamily.</text>
</comment>
<feature type="domain" description="ABC transporter" evidence="5">
    <location>
        <begin position="2"/>
        <end position="235"/>
    </location>
</feature>
<keyword evidence="4" id="KW-0067">ATP-binding</keyword>
<evidence type="ECO:0000256" key="3">
    <source>
        <dbReference type="ARBA" id="ARBA00022741"/>
    </source>
</evidence>
<evidence type="ECO:0000259" key="5">
    <source>
        <dbReference type="PROSITE" id="PS50893"/>
    </source>
</evidence>
<dbReference type="Pfam" id="PF00005">
    <property type="entry name" value="ABC_tran"/>
    <property type="match status" value="1"/>
</dbReference>
<dbReference type="HOGENOM" id="CLU_000604_1_11_0"/>
<name>D4H654_DENA2</name>
<dbReference type="OrthoDB" id="9799337at2"/>
<gene>
    <name evidence="6" type="ordered locus">Dacet_0922</name>
</gene>
<evidence type="ECO:0000313" key="6">
    <source>
        <dbReference type="EMBL" id="ADD67700.1"/>
    </source>
</evidence>
<sequence>MLKVDNISYRRNDRNILRSVSFETCKGQLYAVIGPNGAGKSTLLNIISGRIRPSHGSVFIGEMNVAEQNRRSIATYVSYLTQANQAVPCSVEDSVMIGRKPYISWRVSKDDLIKTDKVIEELNLGYIRKKCVTQISGGEFQKSLIARALVQETDVVLMDEPINHLDIRNQIEIMDIIRHVTQTKALNTVVVMHDINLAMRYADKILLLDKGEVRRFCSPDEFDEKDVSSVYNVPFFTKGINDRKYLLY</sequence>
<dbReference type="Gene3D" id="3.40.50.300">
    <property type="entry name" value="P-loop containing nucleotide triphosphate hydrolases"/>
    <property type="match status" value="1"/>
</dbReference>
<keyword evidence="3" id="KW-0547">Nucleotide-binding</keyword>
<evidence type="ECO:0000256" key="4">
    <source>
        <dbReference type="ARBA" id="ARBA00022840"/>
    </source>
</evidence>
<dbReference type="PROSITE" id="PS50893">
    <property type="entry name" value="ABC_TRANSPORTER_2"/>
    <property type="match status" value="1"/>
</dbReference>
<dbReference type="PANTHER" id="PTHR42734:SF6">
    <property type="entry name" value="MOLYBDATE IMPORT ATP-BINDING PROTEIN MOLC"/>
    <property type="match status" value="1"/>
</dbReference>
<dbReference type="RefSeq" id="WP_013010231.1">
    <property type="nucleotide sequence ID" value="NC_013943.1"/>
</dbReference>
<dbReference type="AlphaFoldDB" id="D4H654"/>